<dbReference type="EMBL" id="CP003053">
    <property type="protein sequence ID" value="AFM15844.1"/>
    <property type="molecule type" value="Genomic_DNA"/>
</dbReference>
<dbReference type="SUPFAM" id="SSF52402">
    <property type="entry name" value="Adenine nucleotide alpha hydrolases-like"/>
    <property type="match status" value="2"/>
</dbReference>
<dbReference type="InterPro" id="IPR014729">
    <property type="entry name" value="Rossmann-like_a/b/a_fold"/>
</dbReference>
<dbReference type="RefSeq" id="WP_014814330.1">
    <property type="nucleotide sequence ID" value="NC_018027.1"/>
</dbReference>
<dbReference type="Proteomes" id="UP000006057">
    <property type="component" value="Chromosome"/>
</dbReference>
<dbReference type="InterPro" id="IPR006016">
    <property type="entry name" value="UspA"/>
</dbReference>
<organism evidence="3 4">
    <name type="scientific">Mycolicibacterium chubuense (strain NBB4)</name>
    <name type="common">Mycobacterium chubuense</name>
    <dbReference type="NCBI Taxonomy" id="710421"/>
    <lineage>
        <taxon>Bacteria</taxon>
        <taxon>Bacillati</taxon>
        <taxon>Actinomycetota</taxon>
        <taxon>Actinomycetes</taxon>
        <taxon>Mycobacteriales</taxon>
        <taxon>Mycobacteriaceae</taxon>
        <taxon>Mycolicibacterium</taxon>
    </lineage>
</organism>
<dbReference type="PRINTS" id="PR01438">
    <property type="entry name" value="UNVRSLSTRESS"/>
</dbReference>
<dbReference type="HOGENOM" id="CLU_049301_2_3_11"/>
<dbReference type="OrthoDB" id="3174546at2"/>
<dbReference type="Gene3D" id="3.40.50.620">
    <property type="entry name" value="HUPs"/>
    <property type="match status" value="2"/>
</dbReference>
<comment type="similarity">
    <text evidence="1">Belongs to the universal stress protein A family.</text>
</comment>
<dbReference type="PATRIC" id="fig|710421.3.peg.1041"/>
<dbReference type="Pfam" id="PF00582">
    <property type="entry name" value="Usp"/>
    <property type="match status" value="2"/>
</dbReference>
<evidence type="ECO:0000259" key="2">
    <source>
        <dbReference type="Pfam" id="PF00582"/>
    </source>
</evidence>
<name>I4BEY7_MYCCN</name>
<feature type="domain" description="UspA" evidence="2">
    <location>
        <begin position="163"/>
        <end position="295"/>
    </location>
</feature>
<sequence>MSTSPTEPTSARNARIVVGVDDSPSSQGALEWAAREAELRKAPLVVLYAATLPLGTWPVAPVPTGLMEWQRQIGRDILDDAVGIVKDLTHGSVAVSAEFAISTAAGALTEASRDAALVVVGSRGRGALARTVLGSSSTGVVHHAHCPVAVIHDGEPVPRPDAPIVLGFDGSPCSHAAAGLAFEEASRRGAELVVLHAWWSPGAYDLPGFDWEEIASEVDRELAAQLSDWQKRYPDVAVRRIVAPDQPARRLVEQAESAQLLIVGSHGHGAVASALLGSVSGAVVQAARVPVIVARTR</sequence>
<protein>
    <submittedName>
        <fullName evidence="3">Universal stress protein UspA-like protein</fullName>
    </submittedName>
</protein>
<reference evidence="3 4" key="1">
    <citation type="submission" date="2012-06" db="EMBL/GenBank/DDBJ databases">
        <title>Complete sequence of chromosome of Mycobacterium chubuense NBB4.</title>
        <authorList>
            <consortium name="US DOE Joint Genome Institute"/>
            <person name="Lucas S."/>
            <person name="Han J."/>
            <person name="Lapidus A."/>
            <person name="Cheng J.-F."/>
            <person name="Goodwin L."/>
            <person name="Pitluck S."/>
            <person name="Peters L."/>
            <person name="Mikhailova N."/>
            <person name="Teshima H."/>
            <person name="Detter J.C."/>
            <person name="Han C."/>
            <person name="Tapia R."/>
            <person name="Land M."/>
            <person name="Hauser L."/>
            <person name="Kyrpides N."/>
            <person name="Ivanova N."/>
            <person name="Pagani I."/>
            <person name="Mattes T."/>
            <person name="Holmes A."/>
            <person name="Rutledge P."/>
            <person name="Paulsen I."/>
            <person name="Coleman N."/>
            <person name="Woyke T."/>
        </authorList>
    </citation>
    <scope>NUCLEOTIDE SEQUENCE [LARGE SCALE GENOMIC DNA]</scope>
    <source>
        <strain evidence="3 4">NBB4</strain>
    </source>
</reference>
<feature type="domain" description="UspA" evidence="2">
    <location>
        <begin position="15"/>
        <end position="152"/>
    </location>
</feature>
<evidence type="ECO:0000256" key="1">
    <source>
        <dbReference type="ARBA" id="ARBA00008791"/>
    </source>
</evidence>
<dbReference type="eggNOG" id="COG0589">
    <property type="taxonomic scope" value="Bacteria"/>
</dbReference>
<dbReference type="PANTHER" id="PTHR46268">
    <property type="entry name" value="STRESS RESPONSE PROTEIN NHAX"/>
    <property type="match status" value="1"/>
</dbReference>
<dbReference type="AlphaFoldDB" id="I4BEY7"/>
<dbReference type="STRING" id="710421.Mycch_1034"/>
<evidence type="ECO:0000313" key="4">
    <source>
        <dbReference type="Proteomes" id="UP000006057"/>
    </source>
</evidence>
<dbReference type="InterPro" id="IPR006015">
    <property type="entry name" value="Universal_stress_UspA"/>
</dbReference>
<dbReference type="PANTHER" id="PTHR46268:SF6">
    <property type="entry name" value="UNIVERSAL STRESS PROTEIN UP12"/>
    <property type="match status" value="1"/>
</dbReference>
<evidence type="ECO:0000313" key="3">
    <source>
        <dbReference type="EMBL" id="AFM15844.1"/>
    </source>
</evidence>
<gene>
    <name evidence="3" type="ordered locus">Mycch_1034</name>
</gene>
<proteinExistence type="inferred from homology"/>
<keyword evidence="4" id="KW-1185">Reference proteome</keyword>
<dbReference type="KEGG" id="mcb:Mycch_1034"/>
<accession>I4BEY7</accession>